<accession>A0AAP5E9W5</accession>
<protein>
    <submittedName>
        <fullName evidence="1">Abortive infection bacteriophage resistance protein</fullName>
    </submittedName>
</protein>
<dbReference type="RefSeq" id="WP_249833934.1">
    <property type="nucleotide sequence ID" value="NZ_CP088000.1"/>
</dbReference>
<organism evidence="1 2">
    <name type="scientific">Stenotrophomonas rhizophila</name>
    <dbReference type="NCBI Taxonomy" id="216778"/>
    <lineage>
        <taxon>Bacteria</taxon>
        <taxon>Pseudomonadati</taxon>
        <taxon>Pseudomonadota</taxon>
        <taxon>Gammaproteobacteria</taxon>
        <taxon>Lysobacterales</taxon>
        <taxon>Lysobacteraceae</taxon>
        <taxon>Stenotrophomonas</taxon>
    </lineage>
</organism>
<dbReference type="InterPro" id="IPR011664">
    <property type="entry name" value="Abi_system_AbiD/AbiF-like"/>
</dbReference>
<evidence type="ECO:0000313" key="1">
    <source>
        <dbReference type="EMBL" id="MDQ1109354.1"/>
    </source>
</evidence>
<proteinExistence type="predicted"/>
<gene>
    <name evidence="1" type="ORF">QE424_002513</name>
</gene>
<dbReference type="EMBL" id="JAUTAS010000001">
    <property type="protein sequence ID" value="MDQ1109354.1"/>
    <property type="molecule type" value="Genomic_DNA"/>
</dbReference>
<reference evidence="1" key="1">
    <citation type="submission" date="2023-07" db="EMBL/GenBank/DDBJ databases">
        <title>Functional and genomic diversity of the sorghum phyllosphere microbiome.</title>
        <authorList>
            <person name="Shade A."/>
        </authorList>
    </citation>
    <scope>NUCLEOTIDE SEQUENCE</scope>
    <source>
        <strain evidence="1">SORGH_AS_0457</strain>
    </source>
</reference>
<comment type="caution">
    <text evidence="1">The sequence shown here is derived from an EMBL/GenBank/DDBJ whole genome shotgun (WGS) entry which is preliminary data.</text>
</comment>
<name>A0AAP5E9W5_9GAMM</name>
<dbReference type="Proteomes" id="UP001226084">
    <property type="component" value="Unassembled WGS sequence"/>
</dbReference>
<dbReference type="AlphaFoldDB" id="A0AAP5E9W5"/>
<evidence type="ECO:0000313" key="2">
    <source>
        <dbReference type="Proteomes" id="UP001226084"/>
    </source>
</evidence>
<dbReference type="Pfam" id="PF07751">
    <property type="entry name" value="Abi_2"/>
    <property type="match status" value="1"/>
</dbReference>
<sequence length="383" mass="43539">MTEAKTPAIAVKPFKDYPDLVDILESRGMIIGDRDRAIRKIAQVGYYHLSGYWHSSRRFWIERNERGKVFHQLDEFQADTSFEAVFQFYLMDKSLRVLMGDALERIEIHLRTVIAHELGRHDPLAHLDRANVVKSALVAQPGNPPGMLPLYEGWLDRHEKLIAQSHEESIRSHLKAGKPIPIWVASEAWDFGAISKFYSILNPSHQDSICERLGVVERNVVDNWLINLNVLRNRCAHHARLSNRPNPRVLMLPRRGYFNELNLDLRAKERLYGLIGVVWFLLKAIGPGSQWLTKVADVIDTMPRLPGLTPKSMGFPDEGFPRGKFAIASPPLAKEPLLEDVCTATLEAFAVSRETILSMSNGPKSSETRKRFTDGMLELMSDI</sequence>